<evidence type="ECO:0000313" key="1">
    <source>
        <dbReference type="EMBL" id="GDY66238.1"/>
    </source>
</evidence>
<dbReference type="Proteomes" id="UP000302139">
    <property type="component" value="Unassembled WGS sequence"/>
</dbReference>
<dbReference type="Proteomes" id="UP000299211">
    <property type="component" value="Unassembled WGS sequence"/>
</dbReference>
<evidence type="ECO:0000313" key="2">
    <source>
        <dbReference type="EMBL" id="GDY73546.1"/>
    </source>
</evidence>
<name>A0A4D4M335_STRAX</name>
<comment type="caution">
    <text evidence="1">The sequence shown here is derived from an EMBL/GenBank/DDBJ whole genome shotgun (WGS) entry which is preliminary data.</text>
</comment>
<dbReference type="EMBL" id="BJHX01000001">
    <property type="protein sequence ID" value="GDY66238.1"/>
    <property type="molecule type" value="Genomic_DNA"/>
</dbReference>
<evidence type="ECO:0000313" key="3">
    <source>
        <dbReference type="Proteomes" id="UP000299211"/>
    </source>
</evidence>
<proteinExistence type="predicted"/>
<reference evidence="1 4" key="2">
    <citation type="submission" date="2019-04" db="EMBL/GenBank/DDBJ databases">
        <title>Draft genome sequences of Streptomyces avermitilis NBRC 14893.</title>
        <authorList>
            <person name="Komaki H."/>
            <person name="Tamura T."/>
            <person name="Hosoyama A."/>
        </authorList>
    </citation>
    <scope>NUCLEOTIDE SEQUENCE [LARGE SCALE GENOMIC DNA]</scope>
    <source>
        <strain evidence="1 4">NBRC 14893</strain>
    </source>
</reference>
<organism evidence="1 4">
    <name type="scientific">Streptomyces avermitilis</name>
    <dbReference type="NCBI Taxonomy" id="33903"/>
    <lineage>
        <taxon>Bacteria</taxon>
        <taxon>Bacillati</taxon>
        <taxon>Actinomycetota</taxon>
        <taxon>Actinomycetes</taxon>
        <taxon>Kitasatosporales</taxon>
        <taxon>Streptomycetaceae</taxon>
        <taxon>Streptomyces</taxon>
    </lineage>
</organism>
<dbReference type="OMA" id="HAVRADH"/>
<gene>
    <name evidence="1" type="ORF">SAV14893_056310</name>
    <name evidence="2" type="ORF">SAV31267_030310</name>
</gene>
<accession>A0A4D4M335</accession>
<dbReference type="RefSeq" id="WP_010987419.1">
    <property type="nucleotide sequence ID" value="NZ_BAABTN010000022.1"/>
</dbReference>
<dbReference type="EMBL" id="BJHY01000001">
    <property type="protein sequence ID" value="GDY73546.1"/>
    <property type="molecule type" value="Genomic_DNA"/>
</dbReference>
<dbReference type="AlphaFoldDB" id="A0A4D4M335"/>
<protein>
    <submittedName>
        <fullName evidence="1">Uncharacterized protein</fullName>
    </submittedName>
</protein>
<dbReference type="GeneID" id="41543096"/>
<dbReference type="STRING" id="33903.AQJ43_13950"/>
<evidence type="ECO:0000313" key="4">
    <source>
        <dbReference type="Proteomes" id="UP000302139"/>
    </source>
</evidence>
<sequence length="75" mass="7780">MSSSRTRTTEQAGGWTKAARSPWTVVCAVATVVLGPGAVTASALDQANAAPLHHAVRADHAQAYIPADLSRRRAA</sequence>
<reference evidence="2 3" key="1">
    <citation type="submission" date="2019-04" db="EMBL/GenBank/DDBJ databases">
        <title>Draft genome sequences of Streptomyces avermitilis ATCC 31267.</title>
        <authorList>
            <person name="Komaki H."/>
            <person name="Tamura T."/>
            <person name="Hosoyama A."/>
        </authorList>
    </citation>
    <scope>NUCLEOTIDE SEQUENCE [LARGE SCALE GENOMIC DNA]</scope>
    <source>
        <strain evidence="2 3">ATCC 31267</strain>
    </source>
</reference>